<feature type="non-terminal residue" evidence="3">
    <location>
        <position position="336"/>
    </location>
</feature>
<dbReference type="GeneID" id="111088789"/>
<proteinExistence type="predicted"/>
<evidence type="ECO:0000313" key="2">
    <source>
        <dbReference type="Proteomes" id="UP000694941"/>
    </source>
</evidence>
<feature type="region of interest" description="Disordered" evidence="1">
    <location>
        <begin position="226"/>
        <end position="251"/>
    </location>
</feature>
<organism evidence="2 3">
    <name type="scientific">Limulus polyphemus</name>
    <name type="common">Atlantic horseshoe crab</name>
    <dbReference type="NCBI Taxonomy" id="6850"/>
    <lineage>
        <taxon>Eukaryota</taxon>
        <taxon>Metazoa</taxon>
        <taxon>Ecdysozoa</taxon>
        <taxon>Arthropoda</taxon>
        <taxon>Chelicerata</taxon>
        <taxon>Merostomata</taxon>
        <taxon>Xiphosura</taxon>
        <taxon>Limulidae</taxon>
        <taxon>Limulus</taxon>
    </lineage>
</organism>
<feature type="region of interest" description="Disordered" evidence="1">
    <location>
        <begin position="290"/>
        <end position="336"/>
    </location>
</feature>
<accession>A0ABM1THW8</accession>
<evidence type="ECO:0000313" key="3">
    <source>
        <dbReference type="RefSeq" id="XP_022255474.1"/>
    </source>
</evidence>
<reference evidence="3" key="1">
    <citation type="submission" date="2025-08" db="UniProtKB">
        <authorList>
            <consortium name="RefSeq"/>
        </authorList>
    </citation>
    <scope>IDENTIFICATION</scope>
    <source>
        <tissue evidence="3">Muscle</tissue>
    </source>
</reference>
<feature type="compositionally biased region" description="Polar residues" evidence="1">
    <location>
        <begin position="70"/>
        <end position="80"/>
    </location>
</feature>
<protein>
    <submittedName>
        <fullName evidence="3">Uncharacterized protein LOC111088789</fullName>
    </submittedName>
</protein>
<dbReference type="Proteomes" id="UP000694941">
    <property type="component" value="Unplaced"/>
</dbReference>
<sequence>MNPNTKPVQKIPGNSSVGTSCYGFEEQLGSYIMANFTSASSNNASPSRPSVLNLYNCGLPDSLQPARFTNTSVDETSLPRTTDSQSSQTDTSINIVDKTETRWVPRLCYTERPVLIENNCQLRNHTPTSESSRAIGKKNSISEFTRNETSNIENCSITSNIPDFSKPHRRHSLESQMSVLYKPDLTSLKEAGNSKRDLSSMKLAVKLHEESANQIKPTARIHLESEVQQNGTDHDATSDNSVPDSGRPHPSVEEFLSNMKKLKEQSKQFYRMEKQHNGLTCDFHNNKQEGATSSFKKSSVPITAEISSEEDHRFERNMYDSKERDEKVMDEAMEYV</sequence>
<feature type="compositionally biased region" description="Basic and acidic residues" evidence="1">
    <location>
        <begin position="309"/>
        <end position="330"/>
    </location>
</feature>
<feature type="region of interest" description="Disordered" evidence="1">
    <location>
        <begin position="70"/>
        <end position="92"/>
    </location>
</feature>
<name>A0ABM1THW8_LIMPO</name>
<evidence type="ECO:0000256" key="1">
    <source>
        <dbReference type="SAM" id="MobiDB-lite"/>
    </source>
</evidence>
<dbReference type="PROSITE" id="PS51257">
    <property type="entry name" value="PROKAR_LIPOPROTEIN"/>
    <property type="match status" value="1"/>
</dbReference>
<feature type="compositionally biased region" description="Polar residues" evidence="1">
    <location>
        <begin position="290"/>
        <end position="301"/>
    </location>
</feature>
<feature type="compositionally biased region" description="Low complexity" evidence="1">
    <location>
        <begin position="81"/>
        <end position="92"/>
    </location>
</feature>
<gene>
    <name evidence="3" type="primary">LOC111088789</name>
</gene>
<dbReference type="RefSeq" id="XP_022255474.1">
    <property type="nucleotide sequence ID" value="XM_022399766.1"/>
</dbReference>
<keyword evidence="2" id="KW-1185">Reference proteome</keyword>